<organism evidence="1 2">
    <name type="scientific">Streptomyces blastmyceticus</name>
    <dbReference type="NCBI Taxonomy" id="68180"/>
    <lineage>
        <taxon>Bacteria</taxon>
        <taxon>Bacillati</taxon>
        <taxon>Actinomycetota</taxon>
        <taxon>Actinomycetes</taxon>
        <taxon>Kitasatosporales</taxon>
        <taxon>Streptomycetaceae</taxon>
        <taxon>Streptomyces</taxon>
    </lineage>
</organism>
<accession>A0ABN0Y1N8</accession>
<gene>
    <name evidence="1" type="ORF">GCM10010319_68340</name>
</gene>
<keyword evidence="2" id="KW-1185">Reference proteome</keyword>
<comment type="caution">
    <text evidence="1">The sequence shown here is derived from an EMBL/GenBank/DDBJ whole genome shotgun (WGS) entry which is preliminary data.</text>
</comment>
<dbReference type="EMBL" id="BAAABW010000042">
    <property type="protein sequence ID" value="GAA0380213.1"/>
    <property type="molecule type" value="Genomic_DNA"/>
</dbReference>
<dbReference type="Proteomes" id="UP001500063">
    <property type="component" value="Unassembled WGS sequence"/>
</dbReference>
<sequence length="55" mass="6022">MVEEEAEAVSQLMAEHMVMSFPPGFRGRDIVGQDMVMLGANVYAYALGVFRGNAQ</sequence>
<reference evidence="1 2" key="1">
    <citation type="journal article" date="2019" name="Int. J. Syst. Evol. Microbiol.">
        <title>The Global Catalogue of Microorganisms (GCM) 10K type strain sequencing project: providing services to taxonomists for standard genome sequencing and annotation.</title>
        <authorList>
            <consortium name="The Broad Institute Genomics Platform"/>
            <consortium name="The Broad Institute Genome Sequencing Center for Infectious Disease"/>
            <person name="Wu L."/>
            <person name="Ma J."/>
        </authorList>
    </citation>
    <scope>NUCLEOTIDE SEQUENCE [LARGE SCALE GENOMIC DNA]</scope>
    <source>
        <strain evidence="1 2">JCM 4565</strain>
    </source>
</reference>
<protein>
    <submittedName>
        <fullName evidence="1">Uncharacterized protein</fullName>
    </submittedName>
</protein>
<dbReference type="RefSeq" id="WP_344124186.1">
    <property type="nucleotide sequence ID" value="NZ_BAAABW010000042.1"/>
</dbReference>
<name>A0ABN0Y1N8_9ACTN</name>
<evidence type="ECO:0000313" key="2">
    <source>
        <dbReference type="Proteomes" id="UP001500063"/>
    </source>
</evidence>
<proteinExistence type="predicted"/>
<evidence type="ECO:0000313" key="1">
    <source>
        <dbReference type="EMBL" id="GAA0380213.1"/>
    </source>
</evidence>